<gene>
    <name evidence="1" type="ORF">V1478_004432</name>
</gene>
<sequence>MKLNTIFFVAGKTSDRICTKAYHHRALRDCNVFCILSCSIFDVGPT</sequence>
<name>A0ABD2BGJ0_VESSQ</name>
<dbReference type="AlphaFoldDB" id="A0ABD2BGJ0"/>
<keyword evidence="2" id="KW-1185">Reference proteome</keyword>
<accession>A0ABD2BGJ0</accession>
<organism evidence="1 2">
    <name type="scientific">Vespula squamosa</name>
    <name type="common">Southern yellow jacket</name>
    <name type="synonym">Wasp</name>
    <dbReference type="NCBI Taxonomy" id="30214"/>
    <lineage>
        <taxon>Eukaryota</taxon>
        <taxon>Metazoa</taxon>
        <taxon>Ecdysozoa</taxon>
        <taxon>Arthropoda</taxon>
        <taxon>Hexapoda</taxon>
        <taxon>Insecta</taxon>
        <taxon>Pterygota</taxon>
        <taxon>Neoptera</taxon>
        <taxon>Endopterygota</taxon>
        <taxon>Hymenoptera</taxon>
        <taxon>Apocrita</taxon>
        <taxon>Aculeata</taxon>
        <taxon>Vespoidea</taxon>
        <taxon>Vespidae</taxon>
        <taxon>Vespinae</taxon>
        <taxon>Vespula</taxon>
    </lineage>
</organism>
<dbReference type="EMBL" id="JAUDFV010000102">
    <property type="protein sequence ID" value="KAL2731744.1"/>
    <property type="molecule type" value="Genomic_DNA"/>
</dbReference>
<comment type="caution">
    <text evidence="1">The sequence shown here is derived from an EMBL/GenBank/DDBJ whole genome shotgun (WGS) entry which is preliminary data.</text>
</comment>
<protein>
    <submittedName>
        <fullName evidence="1">Uncharacterized protein</fullName>
    </submittedName>
</protein>
<proteinExistence type="predicted"/>
<reference evidence="1 2" key="1">
    <citation type="journal article" date="2024" name="Ann. Entomol. Soc. Am.">
        <title>Genomic analyses of the southern and eastern yellowjacket wasps (Hymenoptera: Vespidae) reveal evolutionary signatures of social life.</title>
        <authorList>
            <person name="Catto M.A."/>
            <person name="Caine P.B."/>
            <person name="Orr S.E."/>
            <person name="Hunt B.G."/>
            <person name="Goodisman M.A.D."/>
        </authorList>
    </citation>
    <scope>NUCLEOTIDE SEQUENCE [LARGE SCALE GENOMIC DNA]</scope>
    <source>
        <strain evidence="1">233</strain>
        <tissue evidence="1">Head and thorax</tissue>
    </source>
</reference>
<evidence type="ECO:0000313" key="2">
    <source>
        <dbReference type="Proteomes" id="UP001607302"/>
    </source>
</evidence>
<dbReference type="Proteomes" id="UP001607302">
    <property type="component" value="Unassembled WGS sequence"/>
</dbReference>
<evidence type="ECO:0000313" key="1">
    <source>
        <dbReference type="EMBL" id="KAL2731744.1"/>
    </source>
</evidence>